<dbReference type="SUPFAM" id="SSF88946">
    <property type="entry name" value="Sigma2 domain of RNA polymerase sigma factors"/>
    <property type="match status" value="1"/>
</dbReference>
<dbReference type="InterPro" id="IPR013249">
    <property type="entry name" value="RNA_pol_sigma70_r4_t2"/>
</dbReference>
<keyword evidence="3" id="KW-1185">Reference proteome</keyword>
<name>A0ABT3II22_9BACT</name>
<dbReference type="Gene3D" id="1.10.10.10">
    <property type="entry name" value="Winged helix-like DNA-binding domain superfamily/Winged helix DNA-binding domain"/>
    <property type="match status" value="1"/>
</dbReference>
<feature type="domain" description="RNA polymerase sigma factor 70 region 4 type 2" evidence="1">
    <location>
        <begin position="100"/>
        <end position="140"/>
    </location>
</feature>
<proteinExistence type="predicted"/>
<dbReference type="SUPFAM" id="SSF88659">
    <property type="entry name" value="Sigma3 and sigma4 domains of RNA polymerase sigma factors"/>
    <property type="match status" value="1"/>
</dbReference>
<dbReference type="EMBL" id="JAPDNS010000001">
    <property type="protein sequence ID" value="MCW3483620.1"/>
    <property type="molecule type" value="Genomic_DNA"/>
</dbReference>
<accession>A0ABT3II22</accession>
<evidence type="ECO:0000313" key="3">
    <source>
        <dbReference type="Proteomes" id="UP001207742"/>
    </source>
</evidence>
<organism evidence="2 3">
    <name type="scientific">Chitinophaga nivalis</name>
    <dbReference type="NCBI Taxonomy" id="2991709"/>
    <lineage>
        <taxon>Bacteria</taxon>
        <taxon>Pseudomonadati</taxon>
        <taxon>Bacteroidota</taxon>
        <taxon>Chitinophagia</taxon>
        <taxon>Chitinophagales</taxon>
        <taxon>Chitinophagaceae</taxon>
        <taxon>Chitinophaga</taxon>
    </lineage>
</organism>
<dbReference type="Proteomes" id="UP001207742">
    <property type="component" value="Unassembled WGS sequence"/>
</dbReference>
<dbReference type="Gene3D" id="1.10.1740.10">
    <property type="match status" value="1"/>
</dbReference>
<comment type="caution">
    <text evidence="2">The sequence shown here is derived from an EMBL/GenBank/DDBJ whole genome shotgun (WGS) entry which is preliminary data.</text>
</comment>
<gene>
    <name evidence="2" type="ORF">OL497_06930</name>
</gene>
<sequence>MEEATDRTYLSLFSTFFHEHYGKLHRYAFYKVKSAMVADEIVYNLFAELWQYKVSFVFTAQLRTYVYATTCDRCGWWLLLSPTAVPPVEMVQPMKLLSGSCRAIFLKNRTEEKGYRDIAGELGVSVTTVATQMGKALRLLHQCQVLLDAQQAVVIDEEEGGGLTLISSYLSGKASPEGAIVLDDWCAHCRENTQAFEEMARLWHQLQRNLPYRMTDSRLKWDQFCHSLHISHTDTRHDNV</sequence>
<reference evidence="2 3" key="1">
    <citation type="submission" date="2022-10" db="EMBL/GenBank/DDBJ databases">
        <title>Chitinophaga nivalis PC15 sp. nov., isolated from Pyeongchang county, South Korea.</title>
        <authorList>
            <person name="Trinh H.N."/>
        </authorList>
    </citation>
    <scope>NUCLEOTIDE SEQUENCE [LARGE SCALE GENOMIC DNA]</scope>
    <source>
        <strain evidence="2 3">PC14</strain>
    </source>
</reference>
<dbReference type="RefSeq" id="WP_264729132.1">
    <property type="nucleotide sequence ID" value="NZ_JAPDNR010000001.1"/>
</dbReference>
<dbReference type="InterPro" id="IPR036388">
    <property type="entry name" value="WH-like_DNA-bd_sf"/>
</dbReference>
<dbReference type="Pfam" id="PF08281">
    <property type="entry name" value="Sigma70_r4_2"/>
    <property type="match status" value="1"/>
</dbReference>
<protein>
    <recommendedName>
        <fullName evidence="1">RNA polymerase sigma factor 70 region 4 type 2 domain-containing protein</fullName>
    </recommendedName>
</protein>
<evidence type="ECO:0000259" key="1">
    <source>
        <dbReference type="Pfam" id="PF08281"/>
    </source>
</evidence>
<dbReference type="InterPro" id="IPR013325">
    <property type="entry name" value="RNA_pol_sigma_r2"/>
</dbReference>
<evidence type="ECO:0000313" key="2">
    <source>
        <dbReference type="EMBL" id="MCW3483620.1"/>
    </source>
</evidence>
<dbReference type="InterPro" id="IPR013324">
    <property type="entry name" value="RNA_pol_sigma_r3/r4-like"/>
</dbReference>